<dbReference type="GO" id="GO:0003954">
    <property type="term" value="F:NADH dehydrogenase activity"/>
    <property type="evidence" value="ECO:0007669"/>
    <property type="project" value="TreeGrafter"/>
</dbReference>
<feature type="transmembrane region" description="Helical" evidence="10">
    <location>
        <begin position="473"/>
        <end position="495"/>
    </location>
</feature>
<feature type="domain" description="NADH:quinone oxidoreductase/Mrp antiporter transmembrane" evidence="11">
    <location>
        <begin position="103"/>
        <end position="376"/>
    </location>
</feature>
<keyword evidence="10 13" id="KW-0496">Mitochondrion</keyword>
<organism evidence="13">
    <name type="scientific">Polistes sp. MD1</name>
    <dbReference type="NCBI Taxonomy" id="454158"/>
    <lineage>
        <taxon>Eukaryota</taxon>
        <taxon>Metazoa</taxon>
        <taxon>Ecdysozoa</taxon>
        <taxon>Arthropoda</taxon>
        <taxon>Hexapoda</taxon>
        <taxon>Insecta</taxon>
        <taxon>Pterygota</taxon>
        <taxon>Neoptera</taxon>
        <taxon>Endopterygota</taxon>
        <taxon>Hymenoptera</taxon>
        <taxon>Apocrita</taxon>
        <taxon>Aculeata</taxon>
        <taxon>Vespoidea</taxon>
        <taxon>Vespidae</taxon>
        <taxon>Polistinae</taxon>
        <taxon>Polistini</taxon>
        <taxon>Polistes</taxon>
    </lineage>
</organism>
<dbReference type="InterPro" id="IPR003945">
    <property type="entry name" value="NU5C-like"/>
</dbReference>
<evidence type="ECO:0000256" key="3">
    <source>
        <dbReference type="ARBA" id="ARBA00012944"/>
    </source>
</evidence>
<comment type="catalytic activity">
    <reaction evidence="9 10">
        <text>a ubiquinone + NADH + 5 H(+)(in) = a ubiquinol + NAD(+) + 4 H(+)(out)</text>
        <dbReference type="Rhea" id="RHEA:29091"/>
        <dbReference type="Rhea" id="RHEA-COMP:9565"/>
        <dbReference type="Rhea" id="RHEA-COMP:9566"/>
        <dbReference type="ChEBI" id="CHEBI:15378"/>
        <dbReference type="ChEBI" id="CHEBI:16389"/>
        <dbReference type="ChEBI" id="CHEBI:17976"/>
        <dbReference type="ChEBI" id="CHEBI:57540"/>
        <dbReference type="ChEBI" id="CHEBI:57945"/>
        <dbReference type="EC" id="7.1.1.2"/>
    </reaction>
</comment>
<dbReference type="InterPro" id="IPR001750">
    <property type="entry name" value="ND/Mrp_TM"/>
</dbReference>
<keyword evidence="8 10" id="KW-0472">Membrane</keyword>
<dbReference type="GO" id="GO:0042773">
    <property type="term" value="P:ATP synthesis coupled electron transport"/>
    <property type="evidence" value="ECO:0007669"/>
    <property type="project" value="InterPro"/>
</dbReference>
<evidence type="ECO:0000259" key="11">
    <source>
        <dbReference type="Pfam" id="PF00361"/>
    </source>
</evidence>
<evidence type="ECO:0000256" key="8">
    <source>
        <dbReference type="ARBA" id="ARBA00023136"/>
    </source>
</evidence>
<feature type="transmembrane region" description="Helical" evidence="10">
    <location>
        <begin position="84"/>
        <end position="105"/>
    </location>
</feature>
<gene>
    <name evidence="13" type="primary">ND5</name>
</gene>
<accession>B4XEN8</accession>
<dbReference type="AlphaFoldDB" id="B4XEN8"/>
<evidence type="ECO:0000256" key="1">
    <source>
        <dbReference type="ARBA" id="ARBA00003257"/>
    </source>
</evidence>
<feature type="transmembrane region" description="Helical" evidence="10">
    <location>
        <begin position="261"/>
        <end position="280"/>
    </location>
</feature>
<dbReference type="Pfam" id="PF00361">
    <property type="entry name" value="Proton_antipo_M"/>
    <property type="match status" value="1"/>
</dbReference>
<evidence type="ECO:0000256" key="4">
    <source>
        <dbReference type="ARBA" id="ARBA00021096"/>
    </source>
</evidence>
<dbReference type="PANTHER" id="PTHR42829:SF2">
    <property type="entry name" value="NADH-UBIQUINONE OXIDOREDUCTASE CHAIN 5"/>
    <property type="match status" value="1"/>
</dbReference>
<keyword evidence="10" id="KW-0830">Ubiquinone</keyword>
<comment type="subcellular location">
    <subcellularLocation>
        <location evidence="2">Membrane</location>
        <topology evidence="2">Multi-pass membrane protein</topology>
    </subcellularLocation>
</comment>
<reference evidence="13" key="1">
    <citation type="journal article" date="2008" name="Genome">
        <title>Mitochondrial genome organization and phylogeny of two vespid wasps.</title>
        <authorList>
            <person name="Cameron S.L."/>
            <person name="Dowton M."/>
            <person name="Castro L.R."/>
            <person name="Ruberu K."/>
            <person name="Whiting M.F."/>
            <person name="Austin A.D."/>
            <person name="Diement K."/>
            <person name="Stevens J."/>
        </authorList>
    </citation>
    <scope>NUCLEOTIDE SEQUENCE</scope>
</reference>
<feature type="transmembrane region" description="Helical" evidence="10">
    <location>
        <begin position="139"/>
        <end position="158"/>
    </location>
</feature>
<keyword evidence="7 10" id="KW-1133">Transmembrane helix</keyword>
<evidence type="ECO:0000256" key="7">
    <source>
        <dbReference type="ARBA" id="ARBA00022989"/>
    </source>
</evidence>
<dbReference type="GO" id="GO:0016020">
    <property type="term" value="C:membrane"/>
    <property type="evidence" value="ECO:0007669"/>
    <property type="project" value="UniProtKB-SubCell"/>
</dbReference>
<dbReference type="EMBL" id="EU024653">
    <property type="protein sequence ID" value="ABS28769.1"/>
    <property type="molecule type" value="Genomic_DNA"/>
</dbReference>
<feature type="transmembrane region" description="Helical" evidence="10">
    <location>
        <begin position="228"/>
        <end position="249"/>
    </location>
</feature>
<feature type="transmembrane region" description="Helical" evidence="10">
    <location>
        <begin position="323"/>
        <end position="346"/>
    </location>
</feature>
<proteinExistence type="inferred from homology"/>
<feature type="transmembrane region" description="Helical" evidence="10">
    <location>
        <begin position="164"/>
        <end position="183"/>
    </location>
</feature>
<dbReference type="PRINTS" id="PR01434">
    <property type="entry name" value="NADHDHGNASE5"/>
</dbReference>
<feature type="transmembrane region" description="Helical" evidence="10">
    <location>
        <begin position="51"/>
        <end position="72"/>
    </location>
</feature>
<feature type="transmembrane region" description="Helical" evidence="10">
    <location>
        <begin position="366"/>
        <end position="387"/>
    </location>
</feature>
<keyword evidence="10" id="KW-0520">NAD</keyword>
<evidence type="ECO:0000256" key="6">
    <source>
        <dbReference type="ARBA" id="ARBA00022982"/>
    </source>
</evidence>
<keyword evidence="10" id="KW-0813">Transport</keyword>
<comment type="function">
    <text evidence="1">Core subunit of the mitochondrial membrane respiratory chain NADH dehydrogenase (Complex I) that is believed to belong to the minimal assembly required for catalysis. Complex I functions in the transfer of electrons from NADH to the respiratory chain. The immediate electron acceptor for the enzyme is believed to be ubiquinone.</text>
</comment>
<comment type="similarity">
    <text evidence="10">Belongs to the complex I subunit 5 family.</text>
</comment>
<feature type="transmembrane region" description="Helical" evidence="10">
    <location>
        <begin position="7"/>
        <end position="31"/>
    </location>
</feature>
<geneLocation type="mitochondrion" evidence="13"/>
<dbReference type="PANTHER" id="PTHR42829">
    <property type="entry name" value="NADH-UBIQUINONE OXIDOREDUCTASE CHAIN 5"/>
    <property type="match status" value="1"/>
</dbReference>
<comment type="function">
    <text evidence="10">Core subunit of the mitochondrial membrane respiratory chain NADH dehydrogenase (Complex I) which catalyzes electron transfer from NADH through the respiratory chain, using ubiquinone as an electron acceptor. Essential for the catalytic activity and assembly of complex I.</text>
</comment>
<evidence type="ECO:0000256" key="9">
    <source>
        <dbReference type="ARBA" id="ARBA00049551"/>
    </source>
</evidence>
<feature type="transmembrane region" description="Helical" evidence="10">
    <location>
        <begin position="529"/>
        <end position="553"/>
    </location>
</feature>
<feature type="transmembrane region" description="Helical" evidence="10">
    <location>
        <begin position="286"/>
        <end position="311"/>
    </location>
</feature>
<dbReference type="InterPro" id="IPR001516">
    <property type="entry name" value="Proton_antipo_N"/>
</dbReference>
<feature type="transmembrane region" description="Helical" evidence="10">
    <location>
        <begin position="408"/>
        <end position="429"/>
    </location>
</feature>
<evidence type="ECO:0000256" key="2">
    <source>
        <dbReference type="ARBA" id="ARBA00004141"/>
    </source>
</evidence>
<name>B4XEN8_9HYME</name>
<protein>
    <recommendedName>
        <fullName evidence="4 10">NADH-ubiquinone oxidoreductase chain 5</fullName>
        <ecNumber evidence="3 10">7.1.1.2</ecNumber>
    </recommendedName>
</protein>
<feature type="transmembrane region" description="Helical" evidence="10">
    <location>
        <begin position="204"/>
        <end position="222"/>
    </location>
</feature>
<dbReference type="GO" id="GO:0008137">
    <property type="term" value="F:NADH dehydrogenase (ubiquinone) activity"/>
    <property type="evidence" value="ECO:0007669"/>
    <property type="project" value="UniProtKB-EC"/>
</dbReference>
<dbReference type="GO" id="GO:0015990">
    <property type="term" value="P:electron transport coupled proton transport"/>
    <property type="evidence" value="ECO:0007669"/>
    <property type="project" value="TreeGrafter"/>
</dbReference>
<keyword evidence="5 10" id="KW-0812">Transmembrane</keyword>
<dbReference type="Pfam" id="PF00662">
    <property type="entry name" value="Proton_antipo_N"/>
    <property type="match status" value="1"/>
</dbReference>
<feature type="domain" description="NADH-Ubiquinone oxidoreductase (complex I) chain 5 N-terminal" evidence="12">
    <location>
        <begin position="37"/>
        <end position="85"/>
    </location>
</feature>
<keyword evidence="6" id="KW-0249">Electron transport</keyword>
<evidence type="ECO:0000259" key="12">
    <source>
        <dbReference type="Pfam" id="PF00662"/>
    </source>
</evidence>
<feature type="transmembrane region" description="Helical" evidence="10">
    <location>
        <begin position="441"/>
        <end position="461"/>
    </location>
</feature>
<evidence type="ECO:0000256" key="5">
    <source>
        <dbReference type="ARBA" id="ARBA00022692"/>
    </source>
</evidence>
<sequence>MIMNIVFLFIISIFFFMLSLFFMFNKLILMMEFNLMMMNSLSFEFMMYLDWISFSFMSLVMMISSFVLLYSLMYMESDLNIKRFFILLMMFILSMIFLIICPNLMGLLLGWDGLGLSSYLLVIYYQNWKSYNSGMVTILLNRIGDVGILMMISLLIMLGSWNGLLYNFNFFIFSFLLMISAMTKSAQLPFSVWLPMAMAAPTPVSSLVHSSTLVTAGVFLLMRYNFYLIFMNINSLMLFISSMTMFMSGLMANFENDLKKIIALSTLSQLGLMMSILSFGNIELSYFHLLIHALFKSLLFLCGGILIHLMMNNQDIGFMGNLINYYPLVSMIFLISILSLCGFPFFSGYYSKDLIMEIFLMMKLNYLSLCLLMMGTLLTVSYSVRLLMIVYLNYNSKFNYMILLNEDYLMSISMMFLYFLSMMFGYFMLNLYSLELVILSIFHKLLIMKICLLGILVGLFFSNFNFFNLFKYLKIYLLSMWGLVIFYENLNLYLFKNVLLFYKNFDKGLLEYKLIYSFKNMFMLELLKFLIFNIFFYFNLFMMMSLFFLLLILF</sequence>
<evidence type="ECO:0000256" key="10">
    <source>
        <dbReference type="RuleBase" id="RU003404"/>
    </source>
</evidence>
<dbReference type="EC" id="7.1.1.2" evidence="3 10"/>
<evidence type="ECO:0000313" key="13">
    <source>
        <dbReference type="EMBL" id="ABS28769.1"/>
    </source>
</evidence>